<keyword evidence="2" id="KW-1185">Reference proteome</keyword>
<accession>A0A916ZIP6</accession>
<protein>
    <recommendedName>
        <fullName evidence="3">Tail tape measure protein</fullName>
    </recommendedName>
</protein>
<reference evidence="1" key="2">
    <citation type="submission" date="2020-09" db="EMBL/GenBank/DDBJ databases">
        <authorList>
            <person name="Sun Q."/>
            <person name="Zhou Y."/>
        </authorList>
    </citation>
    <scope>NUCLEOTIDE SEQUENCE</scope>
    <source>
        <strain evidence="1">CGMCC 1.15519</strain>
    </source>
</reference>
<dbReference type="EMBL" id="BMJM01000001">
    <property type="protein sequence ID" value="GGD98791.1"/>
    <property type="molecule type" value="Genomic_DNA"/>
</dbReference>
<dbReference type="Proteomes" id="UP000635071">
    <property type="component" value="Unassembled WGS sequence"/>
</dbReference>
<proteinExistence type="predicted"/>
<reference evidence="1" key="1">
    <citation type="journal article" date="2014" name="Int. J. Syst. Evol. Microbiol.">
        <title>Complete genome sequence of Corynebacterium casei LMG S-19264T (=DSM 44701T), isolated from a smear-ripened cheese.</title>
        <authorList>
            <consortium name="US DOE Joint Genome Institute (JGI-PGF)"/>
            <person name="Walter F."/>
            <person name="Albersmeier A."/>
            <person name="Kalinowski J."/>
            <person name="Ruckert C."/>
        </authorList>
    </citation>
    <scope>NUCLEOTIDE SEQUENCE</scope>
    <source>
        <strain evidence="1">CGMCC 1.15519</strain>
    </source>
</reference>
<evidence type="ECO:0000313" key="2">
    <source>
        <dbReference type="Proteomes" id="UP000635071"/>
    </source>
</evidence>
<sequence length="206" mass="19974">MSGDGVDLDTLVIRVRADTSGFLAGVGDIRRELDGPLAQGVERAGGSIERALARATVTGKFGFEDLRRTALTALADIAASAVKADIGALFGGGGGGNGGVGDRGGGSGGAGLLGSLAALVGGIFGGKPGRATGGAVTGGSAYLVGERGPEMFVPTSAGRIETGGGGRAVSVTVNVAAPREATAAVMRQTGAQVARAVRQALARADA</sequence>
<dbReference type="AlphaFoldDB" id="A0A916ZIP6"/>
<dbReference type="RefSeq" id="WP_188760974.1">
    <property type="nucleotide sequence ID" value="NZ_BMJM01000001.1"/>
</dbReference>
<evidence type="ECO:0008006" key="3">
    <source>
        <dbReference type="Google" id="ProtNLM"/>
    </source>
</evidence>
<name>A0A916ZIP6_9SPHN</name>
<gene>
    <name evidence="1" type="ORF">GCM10011529_01120</name>
</gene>
<evidence type="ECO:0000313" key="1">
    <source>
        <dbReference type="EMBL" id="GGD98791.1"/>
    </source>
</evidence>
<organism evidence="1 2">
    <name type="scientific">Sandarakinorhabdus glacialis</name>
    <dbReference type="NCBI Taxonomy" id="1614636"/>
    <lineage>
        <taxon>Bacteria</taxon>
        <taxon>Pseudomonadati</taxon>
        <taxon>Pseudomonadota</taxon>
        <taxon>Alphaproteobacteria</taxon>
        <taxon>Sphingomonadales</taxon>
        <taxon>Sphingosinicellaceae</taxon>
        <taxon>Sandarakinorhabdus</taxon>
    </lineage>
</organism>
<comment type="caution">
    <text evidence="1">The sequence shown here is derived from an EMBL/GenBank/DDBJ whole genome shotgun (WGS) entry which is preliminary data.</text>
</comment>